<accession>A0A0M3ZJR1</accession>
<dbReference type="EMBL" id="KP728110">
    <property type="protein sequence ID" value="ALA62528.1"/>
    <property type="molecule type" value="Genomic_DNA"/>
</dbReference>
<proteinExistence type="predicted"/>
<feature type="binding site" evidence="4">
    <location>
        <position position="54"/>
    </location>
    <ligand>
        <name>ATP</name>
        <dbReference type="ChEBI" id="CHEBI:30616"/>
    </ligand>
</feature>
<dbReference type="EC" id="2.7.11.1" evidence="1"/>
<dbReference type="GO" id="GO:0005524">
    <property type="term" value="F:ATP binding"/>
    <property type="evidence" value="ECO:0007669"/>
    <property type="project" value="UniProtKB-UniRule"/>
</dbReference>
<evidence type="ECO:0000313" key="7">
    <source>
        <dbReference type="Proteomes" id="UP000142477"/>
    </source>
</evidence>
<dbReference type="SUPFAM" id="SSF56112">
    <property type="entry name" value="Protein kinase-like (PK-like)"/>
    <property type="match status" value="1"/>
</dbReference>
<dbReference type="OrthoDB" id="8674at10239"/>
<dbReference type="PROSITE" id="PS00107">
    <property type="entry name" value="PROTEIN_KINASE_ATP"/>
    <property type="match status" value="1"/>
</dbReference>
<organism evidence="6 7">
    <name type="scientific">Turkeypox virus</name>
    <dbReference type="NCBI Taxonomy" id="336486"/>
    <lineage>
        <taxon>Viruses</taxon>
        <taxon>Varidnaviria</taxon>
        <taxon>Bamfordvirae</taxon>
        <taxon>Nucleocytoviricota</taxon>
        <taxon>Pokkesviricetes</taxon>
        <taxon>Chitovirales</taxon>
        <taxon>Poxviridae</taxon>
        <taxon>Chordopoxvirinae</taxon>
        <taxon>Avipoxvirus</taxon>
        <taxon>Avipoxvirus turkeypox</taxon>
    </lineage>
</organism>
<evidence type="ECO:0000259" key="5">
    <source>
        <dbReference type="PROSITE" id="PS50011"/>
    </source>
</evidence>
<feature type="domain" description="Protein kinase" evidence="5">
    <location>
        <begin position="24"/>
        <end position="300"/>
    </location>
</feature>
<evidence type="ECO:0000256" key="4">
    <source>
        <dbReference type="PROSITE-ProRule" id="PRU10141"/>
    </source>
</evidence>
<keyword evidence="7" id="KW-1185">Reference proteome</keyword>
<keyword evidence="6" id="KW-0418">Kinase</keyword>
<dbReference type="PROSITE" id="PS50011">
    <property type="entry name" value="PROTEIN_KINASE_DOM"/>
    <property type="match status" value="1"/>
</dbReference>
<dbReference type="PROSITE" id="PS00108">
    <property type="entry name" value="PROTEIN_KINASE_ST"/>
    <property type="match status" value="1"/>
</dbReference>
<dbReference type="InterPro" id="IPR011009">
    <property type="entry name" value="Kinase-like_dom_sf"/>
</dbReference>
<dbReference type="Pfam" id="PF00069">
    <property type="entry name" value="Pkinase"/>
    <property type="match status" value="1"/>
</dbReference>
<keyword evidence="3 4" id="KW-0067">ATP-binding</keyword>
<sequence length="300" mass="34533">MSNNNDIYYLPEGIILEDITKKKWILGKSVGSGGFGLIYDVISISDTVARCIAKIEYKESGALFCEINFYNRVVKNIRSMDMWKEYYKISHLGVPRFYGFGIFTYRGIEYRFLVIEKLGSDLDKLLIEKKKFNIKGIKTIVTNILTILEFIHDNGFSHGDVKASNILLGLDSNRIYLVDYGLSSRYSIDGKHRLYLENPNNRHNGTLLFTSIDAHKGVNVSRRGDLESLGYCMLEWYTGTLPWIKCDDEPIMVQKEKEKFIGQIQTMNDGKDAIITYLKYVTSLGYMEKPDYGYLKSLFL</sequence>
<protein>
    <recommendedName>
        <fullName evidence="1">non-specific serine/threonine protein kinase</fullName>
        <ecNumber evidence="1">2.7.11.1</ecNumber>
    </recommendedName>
</protein>
<name>A0A0M3ZJR1_9POXV</name>
<evidence type="ECO:0000256" key="1">
    <source>
        <dbReference type="ARBA" id="ARBA00012513"/>
    </source>
</evidence>
<dbReference type="Gene3D" id="1.10.510.10">
    <property type="entry name" value="Transferase(Phosphotransferase) domain 1"/>
    <property type="match status" value="1"/>
</dbReference>
<dbReference type="SMART" id="SM00220">
    <property type="entry name" value="S_TKc"/>
    <property type="match status" value="1"/>
</dbReference>
<dbReference type="Proteomes" id="UP000142477">
    <property type="component" value="Segment"/>
</dbReference>
<evidence type="ECO:0000256" key="3">
    <source>
        <dbReference type="ARBA" id="ARBA00022840"/>
    </source>
</evidence>
<dbReference type="GeneID" id="26122844"/>
<dbReference type="PANTHER" id="PTHR11909">
    <property type="entry name" value="CASEIN KINASE-RELATED"/>
    <property type="match status" value="1"/>
</dbReference>
<evidence type="ECO:0000256" key="2">
    <source>
        <dbReference type="ARBA" id="ARBA00022741"/>
    </source>
</evidence>
<reference evidence="6 7" key="1">
    <citation type="journal article" date="2015" name="Infect. Genet. Evol.">
        <title>Unique genomic organization of a novel Avipoxvirus detected in turkey (Meleagris gallopavo).</title>
        <authorList>
            <person name="Banyai K."/>
            <person name="Palya V."/>
            <person name="Denes B."/>
            <person name="Glavits R."/>
            <person name="Ivanics E."/>
            <person name="Horvath B."/>
            <person name="Farkas S.L."/>
            <person name="Marton S."/>
            <person name="Balint A."/>
            <person name="Gyuranecz M."/>
            <person name="Erdelyi K."/>
            <person name="Dan A."/>
        </authorList>
    </citation>
    <scope>NUCLEOTIDE SEQUENCE [LARGE SCALE GENOMIC DNA]</scope>
    <source>
        <strain evidence="6 7">TKPV-HU1124/2011</strain>
    </source>
</reference>
<dbReference type="InterPro" id="IPR000719">
    <property type="entry name" value="Prot_kinase_dom"/>
</dbReference>
<dbReference type="GO" id="GO:0004674">
    <property type="term" value="F:protein serine/threonine kinase activity"/>
    <property type="evidence" value="ECO:0007669"/>
    <property type="project" value="UniProtKB-EC"/>
</dbReference>
<dbReference type="InterPro" id="IPR050235">
    <property type="entry name" value="CK1_Ser-Thr_kinase"/>
</dbReference>
<evidence type="ECO:0000313" key="6">
    <source>
        <dbReference type="EMBL" id="ALA62528.1"/>
    </source>
</evidence>
<dbReference type="KEGG" id="vg:26122844"/>
<dbReference type="RefSeq" id="YP_009177175.1">
    <property type="nucleotide sequence ID" value="NC_028238.1"/>
</dbReference>
<keyword evidence="2 4" id="KW-0547">Nucleotide-binding</keyword>
<keyword evidence="6" id="KW-0808">Transferase</keyword>
<dbReference type="InterPro" id="IPR017441">
    <property type="entry name" value="Protein_kinase_ATP_BS"/>
</dbReference>
<dbReference type="InterPro" id="IPR008271">
    <property type="entry name" value="Ser/Thr_kinase_AS"/>
</dbReference>